<dbReference type="GO" id="GO:0006508">
    <property type="term" value="P:proteolysis"/>
    <property type="evidence" value="ECO:0007669"/>
    <property type="project" value="InterPro"/>
</dbReference>
<feature type="domain" description="Peptidase C1A papain C-terminal" evidence="3">
    <location>
        <begin position="17"/>
        <end position="209"/>
    </location>
</feature>
<protein>
    <recommendedName>
        <fullName evidence="3">Peptidase C1A papain C-terminal domain-containing protein</fullName>
    </recommendedName>
</protein>
<dbReference type="GO" id="GO:0008234">
    <property type="term" value="F:cysteine-type peptidase activity"/>
    <property type="evidence" value="ECO:0007669"/>
    <property type="project" value="InterPro"/>
</dbReference>
<evidence type="ECO:0000256" key="2">
    <source>
        <dbReference type="SAM" id="SignalP"/>
    </source>
</evidence>
<organism evidence="4 5">
    <name type="scientific">Paramecium sonneborni</name>
    <dbReference type="NCBI Taxonomy" id="65129"/>
    <lineage>
        <taxon>Eukaryota</taxon>
        <taxon>Sar</taxon>
        <taxon>Alveolata</taxon>
        <taxon>Ciliophora</taxon>
        <taxon>Intramacronucleata</taxon>
        <taxon>Oligohymenophorea</taxon>
        <taxon>Peniculida</taxon>
        <taxon>Parameciidae</taxon>
        <taxon>Paramecium</taxon>
    </lineage>
</organism>
<keyword evidence="5" id="KW-1185">Reference proteome</keyword>
<dbReference type="PANTHER" id="PTHR12411">
    <property type="entry name" value="CYSTEINE PROTEASE FAMILY C1-RELATED"/>
    <property type="match status" value="1"/>
</dbReference>
<evidence type="ECO:0000313" key="5">
    <source>
        <dbReference type="Proteomes" id="UP000692954"/>
    </source>
</evidence>
<comment type="caution">
    <text evidence="4">The sequence shown here is derived from an EMBL/GenBank/DDBJ whole genome shotgun (WGS) entry which is preliminary data.</text>
</comment>
<evidence type="ECO:0000313" key="4">
    <source>
        <dbReference type="EMBL" id="CAD8092631.1"/>
    </source>
</evidence>
<feature type="domain" description="Peptidase C1A papain C-terminal" evidence="3">
    <location>
        <begin position="276"/>
        <end position="509"/>
    </location>
</feature>
<dbReference type="OrthoDB" id="190265at2759"/>
<keyword evidence="1" id="KW-0865">Zymogen</keyword>
<sequence>MIKLLLLGIAISNSLKISENFSWADVNGKNFLTYTRNQNSPQYCNGGWAFAVTGALSDRIKIKRNAAFPEIILSPQVLISCDTKSNGCISGSALNAYQYIKENWIPDETCTNYVARKEECNEMALCKNCNEDIGCWAQPNYYIYTISSYGTLHGEIEIMQEIIMNGPVSCQVGQTNHYVEVVGWRTNSQSTFWIVKNTLGPKYTSLYDIPIDEIQDCSYGEVLDTWTQGIRNTTKLNKNNEQKKVIQRTSYYLEMLQFLQLDQLIITPIKNLKQDVPTQFDWRNVDGINYLTNNRNQHIPVYCGSCWAHAVTSSLSDRINIKLGNKYPVVILSVQSMLNCMSGGSCGGGLAQPTFKHANLNGITEEHCHTYEAINGKRVRCSDEDQCHQCNEDGCESIKNAKRYYVSEFGYVKTARDMKIEIFNRGPIVCGVYATQELDDYEGGYIFSQKTKKTIINHFVSVVGWGVENGIEYWIVRNSWGTYWGDMGFAKIKMHSDNLLLEHYCSWGVPKL</sequence>
<dbReference type="SMART" id="SM00645">
    <property type="entry name" value="Pept_C1"/>
    <property type="match status" value="2"/>
</dbReference>
<feature type="chain" id="PRO_5035906196" description="Peptidase C1A papain C-terminal domain-containing protein" evidence="2">
    <location>
        <begin position="17"/>
        <end position="512"/>
    </location>
</feature>
<evidence type="ECO:0000256" key="1">
    <source>
        <dbReference type="ARBA" id="ARBA00023145"/>
    </source>
</evidence>
<reference evidence="4" key="1">
    <citation type="submission" date="2021-01" db="EMBL/GenBank/DDBJ databases">
        <authorList>
            <consortium name="Genoscope - CEA"/>
            <person name="William W."/>
        </authorList>
    </citation>
    <scope>NUCLEOTIDE SEQUENCE</scope>
</reference>
<feature type="signal peptide" evidence="2">
    <location>
        <begin position="1"/>
        <end position="16"/>
    </location>
</feature>
<accession>A0A8S1NQY1</accession>
<proteinExistence type="predicted"/>
<gene>
    <name evidence="4" type="ORF">PSON_ATCC_30995.1.T0590171</name>
</gene>
<dbReference type="Proteomes" id="UP000692954">
    <property type="component" value="Unassembled WGS sequence"/>
</dbReference>
<dbReference type="EMBL" id="CAJJDN010000059">
    <property type="protein sequence ID" value="CAD8092631.1"/>
    <property type="molecule type" value="Genomic_DNA"/>
</dbReference>
<dbReference type="InterPro" id="IPR013128">
    <property type="entry name" value="Peptidase_C1A"/>
</dbReference>
<dbReference type="InterPro" id="IPR000668">
    <property type="entry name" value="Peptidase_C1A_C"/>
</dbReference>
<keyword evidence="2" id="KW-0732">Signal</keyword>
<dbReference type="FunFam" id="3.90.70.10:FF:000117">
    <property type="entry name" value="Probable papain cysteine protease"/>
    <property type="match status" value="1"/>
</dbReference>
<evidence type="ECO:0000259" key="3">
    <source>
        <dbReference type="SMART" id="SM00645"/>
    </source>
</evidence>
<dbReference type="AlphaFoldDB" id="A0A8S1NQY1"/>
<dbReference type="Pfam" id="PF00112">
    <property type="entry name" value="Peptidase_C1"/>
    <property type="match status" value="2"/>
</dbReference>
<name>A0A8S1NQY1_9CILI</name>